<name>A0ABT7BP46_9CYAN</name>
<dbReference type="RefSeq" id="WP_283764256.1">
    <property type="nucleotide sequence ID" value="NZ_JAQPOK010000148.1"/>
</dbReference>
<accession>A0ABT7BP46</accession>
<sequence length="196" mass="22544">MTSPYTDLPVNQWLNVTQTLVDNHPLDRQEIVEIVLSSWQSIFNSKLGTQGFQIGKDIFPKPQIMGFFLHELIPLELESKYPGVWKADKTVTDKDIVYLPDNSFSIELKTSSNPRHIYGNRSYAQKTRKRKKVKSGYYLAVNFEKFSSASTPSIRLIRFGWLDSSDWIGQKASTGQQSRLSADVETYKLLDLYKKI</sequence>
<organism evidence="1 2">
    <name type="scientific">Roseofilum halophilum BLCC-M91</name>
    <dbReference type="NCBI Taxonomy" id="3022259"/>
    <lineage>
        <taxon>Bacteria</taxon>
        <taxon>Bacillati</taxon>
        <taxon>Cyanobacteriota</taxon>
        <taxon>Cyanophyceae</taxon>
        <taxon>Desertifilales</taxon>
        <taxon>Desertifilaceae</taxon>
        <taxon>Roseofilum</taxon>
        <taxon>Roseofilum halophilum</taxon>
    </lineage>
</organism>
<reference evidence="1 2" key="1">
    <citation type="submission" date="2023-01" db="EMBL/GenBank/DDBJ databases">
        <title>Novel diversity within Roseofilum (Cyanobacteria; Desertifilaceae) from marine benthic mats with descriptions of four novel species.</title>
        <authorList>
            <person name="Wang Y."/>
            <person name="Berthold D.E."/>
            <person name="Hu J."/>
            <person name="Lefler F.W."/>
            <person name="Laughinghouse H.D. IV."/>
        </authorList>
    </citation>
    <scope>NUCLEOTIDE SEQUENCE [LARGE SCALE GENOMIC DNA]</scope>
    <source>
        <strain evidence="1 2">BLCC-M91</strain>
    </source>
</reference>
<keyword evidence="1" id="KW-0378">Hydrolase</keyword>
<keyword evidence="1" id="KW-0255">Endonuclease</keyword>
<protein>
    <submittedName>
        <fullName evidence="1">ScaI family restriction endonuclease</fullName>
        <ecNumber evidence="1">3.1.21.-</ecNumber>
    </submittedName>
</protein>
<proteinExistence type="predicted"/>
<gene>
    <name evidence="1" type="ORF">PJF56_19020</name>
</gene>
<evidence type="ECO:0000313" key="2">
    <source>
        <dbReference type="Proteomes" id="UP001231370"/>
    </source>
</evidence>
<dbReference type="GO" id="GO:0016787">
    <property type="term" value="F:hydrolase activity"/>
    <property type="evidence" value="ECO:0007669"/>
    <property type="project" value="UniProtKB-KW"/>
</dbReference>
<dbReference type="EC" id="3.1.21.-" evidence="1"/>
<keyword evidence="2" id="KW-1185">Reference proteome</keyword>
<dbReference type="InterPro" id="IPR019069">
    <property type="entry name" value="Restrct_endonuc_II_ScaI"/>
</dbReference>
<dbReference type="Proteomes" id="UP001231370">
    <property type="component" value="Unassembled WGS sequence"/>
</dbReference>
<comment type="caution">
    <text evidence="1">The sequence shown here is derived from an EMBL/GenBank/DDBJ whole genome shotgun (WGS) entry which is preliminary data.</text>
</comment>
<evidence type="ECO:0000313" key="1">
    <source>
        <dbReference type="EMBL" id="MDJ1180955.1"/>
    </source>
</evidence>
<dbReference type="EMBL" id="JAQPOK010000148">
    <property type="protein sequence ID" value="MDJ1180955.1"/>
    <property type="molecule type" value="Genomic_DNA"/>
</dbReference>
<dbReference type="Pfam" id="PF09569">
    <property type="entry name" value="RE_ScaI"/>
    <property type="match status" value="1"/>
</dbReference>
<keyword evidence="1" id="KW-0540">Nuclease</keyword>
<dbReference type="GO" id="GO:0004519">
    <property type="term" value="F:endonuclease activity"/>
    <property type="evidence" value="ECO:0007669"/>
    <property type="project" value="UniProtKB-KW"/>
</dbReference>